<dbReference type="STRING" id="649760.HMPREF0971_01513"/>
<organism evidence="1 2">
    <name type="scientific">Segatella oris F0302</name>
    <dbReference type="NCBI Taxonomy" id="649760"/>
    <lineage>
        <taxon>Bacteria</taxon>
        <taxon>Pseudomonadati</taxon>
        <taxon>Bacteroidota</taxon>
        <taxon>Bacteroidia</taxon>
        <taxon>Bacteroidales</taxon>
        <taxon>Prevotellaceae</taxon>
        <taxon>Segatella</taxon>
    </lineage>
</organism>
<evidence type="ECO:0000313" key="1">
    <source>
        <dbReference type="EMBL" id="EFB32233.1"/>
    </source>
</evidence>
<dbReference type="AlphaFoldDB" id="D1QRA9"/>
<reference evidence="1 2" key="1">
    <citation type="submission" date="2009-11" db="EMBL/GenBank/DDBJ databases">
        <authorList>
            <person name="Weinstock G."/>
            <person name="Sodergren E."/>
            <person name="Clifton S."/>
            <person name="Fulton L."/>
            <person name="Fulton B."/>
            <person name="Courtney L."/>
            <person name="Fronick C."/>
            <person name="Harrison M."/>
            <person name="Strong C."/>
            <person name="Farmer C."/>
            <person name="Delahaunty K."/>
            <person name="Markovic C."/>
            <person name="Hall O."/>
            <person name="Minx P."/>
            <person name="Tomlinson C."/>
            <person name="Mitreva M."/>
            <person name="Nelson J."/>
            <person name="Hou S."/>
            <person name="Wollam A."/>
            <person name="Pepin K.H."/>
            <person name="Johnson M."/>
            <person name="Bhonagiri V."/>
            <person name="Nash W.E."/>
            <person name="Warren W."/>
            <person name="Chinwalla A."/>
            <person name="Mardis E.R."/>
            <person name="Wilson R.K."/>
        </authorList>
    </citation>
    <scope>NUCLEOTIDE SEQUENCE [LARGE SCALE GENOMIC DNA]</scope>
    <source>
        <strain evidence="1 2">F0302</strain>
    </source>
</reference>
<dbReference type="EMBL" id="ACUZ02000027">
    <property type="protein sequence ID" value="EFB32233.1"/>
    <property type="molecule type" value="Genomic_DNA"/>
</dbReference>
<comment type="caution">
    <text evidence="1">The sequence shown here is derived from an EMBL/GenBank/DDBJ whole genome shotgun (WGS) entry which is preliminary data.</text>
</comment>
<proteinExistence type="predicted"/>
<evidence type="ECO:0000313" key="2">
    <source>
        <dbReference type="Proteomes" id="UP000004079"/>
    </source>
</evidence>
<gene>
    <name evidence="1" type="ORF">HMPREF0971_01513</name>
</gene>
<protein>
    <submittedName>
        <fullName evidence="1">Uncharacterized protein</fullName>
    </submittedName>
</protein>
<name>D1QRA9_9BACT</name>
<dbReference type="Proteomes" id="UP000004079">
    <property type="component" value="Unassembled WGS sequence"/>
</dbReference>
<sequence>MVSDNTIFKVSFDDIDLFLKEKALCPLERNKLLFSATKIRLKI</sequence>
<accession>D1QRA9</accession>
<dbReference type="HOGENOM" id="CLU_3237750_0_0_10"/>